<feature type="domain" description="ABC transmembrane type-1" evidence="9">
    <location>
        <begin position="27"/>
        <end position="326"/>
    </location>
</feature>
<evidence type="ECO:0000259" key="9">
    <source>
        <dbReference type="PROSITE" id="PS50929"/>
    </source>
</evidence>
<dbReference type="InterPro" id="IPR039421">
    <property type="entry name" value="Type_1_exporter"/>
</dbReference>
<feature type="transmembrane region" description="Helical" evidence="7">
    <location>
        <begin position="277"/>
        <end position="308"/>
    </location>
</feature>
<reference evidence="10 11" key="1">
    <citation type="submission" date="2019-03" db="EMBL/GenBank/DDBJ databases">
        <title>Genomic Encyclopedia of Archaeal and Bacterial Type Strains, Phase II (KMG-II): from individual species to whole genera.</title>
        <authorList>
            <person name="Goeker M."/>
        </authorList>
    </citation>
    <scope>NUCLEOTIDE SEQUENCE [LARGE SCALE GENOMIC DNA]</scope>
    <source>
        <strain evidence="10 11">DSM 22554</strain>
    </source>
</reference>
<keyword evidence="4 10" id="KW-0067">ATP-binding</keyword>
<keyword evidence="6 7" id="KW-0472">Membrane</keyword>
<dbReference type="OrthoDB" id="9760358at2"/>
<dbReference type="GO" id="GO:0140359">
    <property type="term" value="F:ABC-type transporter activity"/>
    <property type="evidence" value="ECO:0007669"/>
    <property type="project" value="InterPro"/>
</dbReference>
<dbReference type="SMART" id="SM00382">
    <property type="entry name" value="AAA"/>
    <property type="match status" value="1"/>
</dbReference>
<dbReference type="GO" id="GO:0034040">
    <property type="term" value="F:ATPase-coupled lipid transmembrane transporter activity"/>
    <property type="evidence" value="ECO:0007669"/>
    <property type="project" value="TreeGrafter"/>
</dbReference>
<dbReference type="InterPro" id="IPR003593">
    <property type="entry name" value="AAA+_ATPase"/>
</dbReference>
<evidence type="ECO:0000256" key="1">
    <source>
        <dbReference type="ARBA" id="ARBA00004651"/>
    </source>
</evidence>
<evidence type="ECO:0000256" key="7">
    <source>
        <dbReference type="SAM" id="Phobius"/>
    </source>
</evidence>
<accession>A0A4R1M131</accession>
<evidence type="ECO:0000256" key="4">
    <source>
        <dbReference type="ARBA" id="ARBA00022840"/>
    </source>
</evidence>
<evidence type="ECO:0000259" key="8">
    <source>
        <dbReference type="PROSITE" id="PS50893"/>
    </source>
</evidence>
<feature type="transmembrane region" description="Helical" evidence="7">
    <location>
        <begin position="82"/>
        <end position="101"/>
    </location>
</feature>
<dbReference type="AlphaFoldDB" id="A0A4R1M131"/>
<evidence type="ECO:0000313" key="10">
    <source>
        <dbReference type="EMBL" id="TCK84922.1"/>
    </source>
</evidence>
<keyword evidence="5 7" id="KW-1133">Transmembrane helix</keyword>
<dbReference type="PROSITE" id="PS50893">
    <property type="entry name" value="ABC_TRANSPORTER_2"/>
    <property type="match status" value="1"/>
</dbReference>
<dbReference type="PROSITE" id="PS00211">
    <property type="entry name" value="ABC_TRANSPORTER_1"/>
    <property type="match status" value="1"/>
</dbReference>
<dbReference type="GO" id="GO:0005886">
    <property type="term" value="C:plasma membrane"/>
    <property type="evidence" value="ECO:0007669"/>
    <property type="project" value="UniProtKB-SubCell"/>
</dbReference>
<dbReference type="InterPro" id="IPR017871">
    <property type="entry name" value="ABC_transporter-like_CS"/>
</dbReference>
<dbReference type="SUPFAM" id="SSF52540">
    <property type="entry name" value="P-loop containing nucleoside triphosphate hydrolases"/>
    <property type="match status" value="1"/>
</dbReference>
<protein>
    <submittedName>
        <fullName evidence="10">ATP-binding cassette, subfamily B, MsbA</fullName>
    </submittedName>
</protein>
<dbReference type="Gene3D" id="3.40.50.300">
    <property type="entry name" value="P-loop containing nucleotide triphosphate hydrolases"/>
    <property type="match status" value="1"/>
</dbReference>
<dbReference type="PANTHER" id="PTHR24221:SF653">
    <property type="entry name" value="TRANSPORT ATP-BINDING PROTEIN CYDC"/>
    <property type="match status" value="1"/>
</dbReference>
<dbReference type="InterPro" id="IPR036640">
    <property type="entry name" value="ABC1_TM_sf"/>
</dbReference>
<evidence type="ECO:0000313" key="11">
    <source>
        <dbReference type="Proteomes" id="UP000294616"/>
    </source>
</evidence>
<dbReference type="Gene3D" id="1.20.1560.10">
    <property type="entry name" value="ABC transporter type 1, transmembrane domain"/>
    <property type="match status" value="1"/>
</dbReference>
<name>A0A4R1M131_9SPHI</name>
<evidence type="ECO:0000256" key="2">
    <source>
        <dbReference type="ARBA" id="ARBA00022692"/>
    </source>
</evidence>
<feature type="transmembrane region" description="Helical" evidence="7">
    <location>
        <begin position="162"/>
        <end position="180"/>
    </location>
</feature>
<evidence type="ECO:0000256" key="6">
    <source>
        <dbReference type="ARBA" id="ARBA00023136"/>
    </source>
</evidence>
<dbReference type="PROSITE" id="PS50929">
    <property type="entry name" value="ABC_TM1F"/>
    <property type="match status" value="1"/>
</dbReference>
<dbReference type="InterPro" id="IPR003439">
    <property type="entry name" value="ABC_transporter-like_ATP-bd"/>
</dbReference>
<keyword evidence="11" id="KW-1185">Reference proteome</keyword>
<dbReference type="SUPFAM" id="SSF90123">
    <property type="entry name" value="ABC transporter transmembrane region"/>
    <property type="match status" value="1"/>
</dbReference>
<dbReference type="Pfam" id="PF00005">
    <property type="entry name" value="ABC_tran"/>
    <property type="match status" value="1"/>
</dbReference>
<evidence type="ECO:0000256" key="3">
    <source>
        <dbReference type="ARBA" id="ARBA00022741"/>
    </source>
</evidence>
<proteinExistence type="predicted"/>
<keyword evidence="2 7" id="KW-0812">Transmembrane</keyword>
<dbReference type="Proteomes" id="UP000294616">
    <property type="component" value="Unassembled WGS sequence"/>
</dbReference>
<dbReference type="Pfam" id="PF00664">
    <property type="entry name" value="ABC_membrane"/>
    <property type="match status" value="1"/>
</dbReference>
<dbReference type="PANTHER" id="PTHR24221">
    <property type="entry name" value="ATP-BINDING CASSETTE SUB-FAMILY B"/>
    <property type="match status" value="1"/>
</dbReference>
<organism evidence="10 11">
    <name type="scientific">Albibacterium bauzanense</name>
    <dbReference type="NCBI Taxonomy" id="653929"/>
    <lineage>
        <taxon>Bacteria</taxon>
        <taxon>Pseudomonadati</taxon>
        <taxon>Bacteroidota</taxon>
        <taxon>Sphingobacteriia</taxon>
        <taxon>Sphingobacteriales</taxon>
        <taxon>Sphingobacteriaceae</taxon>
        <taxon>Albibacterium</taxon>
    </lineage>
</organism>
<comment type="caution">
    <text evidence="10">The sequence shown here is derived from an EMBL/GenBank/DDBJ whole genome shotgun (WGS) entry which is preliminary data.</text>
</comment>
<feature type="domain" description="ABC transporter" evidence="8">
    <location>
        <begin position="360"/>
        <end position="595"/>
    </location>
</feature>
<dbReference type="GO" id="GO:0016887">
    <property type="term" value="F:ATP hydrolysis activity"/>
    <property type="evidence" value="ECO:0007669"/>
    <property type="project" value="InterPro"/>
</dbReference>
<gene>
    <name evidence="10" type="ORF">C8N28_0218</name>
</gene>
<sequence length="598" mass="68050">MKILKQFIIKNFRSFVYFYSFLKYRIFISIALSLLVGVLDGFGLAMFLPLLQIVGNPNGVDSTQMGSLSFLLDGFDTLGIELNLISILLLMLIFFILKGIFKFIEGYYRLILQLDFTKKIRFSNINLLSNFKYSAFVTSDTGRIQNTFSGEVEKVVQAYRNYFTAFQYGVLVFVYIFLAFLVNPQFALLVSIGGGLTNFIFKKFYFFTKSNSKKLTKELHAFQGLLIQIVTNYKYLKATGLVFSFAKKLKNTIDETQVSQQRIGILATWLNAIREPIIMIVIVSVILIQVSIFNQPLALIILSLLFFYRSLSFLMSLQNYWNGFLAVSGSLENMKEFTKILSKHQVENGTLTFEGFKNRIDIKSLNFFYGDKHILKNINLDINKNETIAFVGESGSGKTTLINILSGLLQIKENSYYIDNNDVCKLEMHSFHKRIGYITQEPVIFNDTVFNNITFWDQPTTENINRFEIALKNASIFEFVMSLPDKGNAYLGDNGIMISGGQKQRISIARELYKDIDILFMDEATSALDSQTEMDIQSSIDKLKGKYTIILVAHRLSTVKSADKIVYLSEGEICGIGDFDTLKSNSTGFKEMVSLQGF</sequence>
<feature type="transmembrane region" description="Helical" evidence="7">
    <location>
        <begin position="186"/>
        <end position="207"/>
    </location>
</feature>
<dbReference type="RefSeq" id="WP_132220693.1">
    <property type="nucleotide sequence ID" value="NZ_SMGO01000001.1"/>
</dbReference>
<dbReference type="EMBL" id="SMGO01000001">
    <property type="protein sequence ID" value="TCK84922.1"/>
    <property type="molecule type" value="Genomic_DNA"/>
</dbReference>
<feature type="transmembrane region" description="Helical" evidence="7">
    <location>
        <begin position="21"/>
        <end position="48"/>
    </location>
</feature>
<evidence type="ECO:0000256" key="5">
    <source>
        <dbReference type="ARBA" id="ARBA00022989"/>
    </source>
</evidence>
<keyword evidence="3" id="KW-0547">Nucleotide-binding</keyword>
<dbReference type="GO" id="GO:0005524">
    <property type="term" value="F:ATP binding"/>
    <property type="evidence" value="ECO:0007669"/>
    <property type="project" value="UniProtKB-KW"/>
</dbReference>
<dbReference type="InterPro" id="IPR011527">
    <property type="entry name" value="ABC1_TM_dom"/>
</dbReference>
<comment type="subcellular location">
    <subcellularLocation>
        <location evidence="1">Cell membrane</location>
        <topology evidence="1">Multi-pass membrane protein</topology>
    </subcellularLocation>
</comment>
<dbReference type="InterPro" id="IPR027417">
    <property type="entry name" value="P-loop_NTPase"/>
</dbReference>